<keyword evidence="2" id="KW-0472">Membrane</keyword>
<gene>
    <name evidence="4" type="ORF">B0I35DRAFT_241682</name>
</gene>
<keyword evidence="2" id="KW-0812">Transmembrane</keyword>
<dbReference type="Proteomes" id="UP000813444">
    <property type="component" value="Unassembled WGS sequence"/>
</dbReference>
<feature type="transmembrane region" description="Helical" evidence="2">
    <location>
        <begin position="81"/>
        <end position="105"/>
    </location>
</feature>
<protein>
    <recommendedName>
        <fullName evidence="3">PLL-like beta propeller domain-containing protein</fullName>
    </recommendedName>
</protein>
<evidence type="ECO:0000313" key="4">
    <source>
        <dbReference type="EMBL" id="KAH7318394.1"/>
    </source>
</evidence>
<name>A0A8K0SPX8_9HYPO</name>
<organism evidence="4 5">
    <name type="scientific">Stachybotrys elegans</name>
    <dbReference type="NCBI Taxonomy" id="80388"/>
    <lineage>
        <taxon>Eukaryota</taxon>
        <taxon>Fungi</taxon>
        <taxon>Dikarya</taxon>
        <taxon>Ascomycota</taxon>
        <taxon>Pezizomycotina</taxon>
        <taxon>Sordariomycetes</taxon>
        <taxon>Hypocreomycetidae</taxon>
        <taxon>Hypocreales</taxon>
        <taxon>Stachybotryaceae</taxon>
        <taxon>Stachybotrys</taxon>
    </lineage>
</organism>
<feature type="domain" description="PLL-like beta propeller" evidence="3">
    <location>
        <begin position="250"/>
        <end position="521"/>
    </location>
</feature>
<evidence type="ECO:0000256" key="1">
    <source>
        <dbReference type="SAM" id="MobiDB-lite"/>
    </source>
</evidence>
<dbReference type="SUPFAM" id="SSF89372">
    <property type="entry name" value="Fucose-specific lectin"/>
    <property type="match status" value="1"/>
</dbReference>
<evidence type="ECO:0000259" key="3">
    <source>
        <dbReference type="Pfam" id="PF26607"/>
    </source>
</evidence>
<accession>A0A8K0SPX8</accession>
<proteinExistence type="predicted"/>
<sequence>MARPHSFGDGLPEVVPSTGPEVAIPQGIHSAMMEPDEGLHVVEPRVGSDQKNLPDKGGDREEKILADGRRKGLFGWSRRKTWIVAGVVAFIVIAIAVGVSVGVVVGGSRYVLTNDATTMQLIRGLSSQANHLFYSSSSSDDTQNNGSDAPSTAPGGDDRPATTSSSDIFGTPTSFPEAPTASDSACYGTICPSVLAAAQPDENRSTVLLFGLGDNGEYWVRETDGERWAGDWESMGGDFRSQPAAISVISGRVEVFGVDGDLRMRTKSYRGGFWDTGWTNLEGRCYSPPVLCRRGDALLHVWTLSGSQELAYKSFLNGSWEPEPEASWRRSQDSPYFGSSPAVACDEGRMDILAYGESQSPYELITNTLNYTESLSVPVGYEMHGGDFRGDPVAVAVGSDETHFFGLDGDGDMYHGWWVNETPMELDGPRRIGSEFESVPSVLVTGGERLDVVAVGTDGRLKHNAMIDGAWGDWESLGGFFYSAPLVLRLDDDIVAVFGIGPEGEIIHGTWEIDDGSSWRNGRWFTDGGSFSRRWHRSGPA</sequence>
<evidence type="ECO:0000313" key="5">
    <source>
        <dbReference type="Proteomes" id="UP000813444"/>
    </source>
</evidence>
<dbReference type="AlphaFoldDB" id="A0A8K0SPX8"/>
<dbReference type="EMBL" id="JAGPNK010000007">
    <property type="protein sequence ID" value="KAH7318394.1"/>
    <property type="molecule type" value="Genomic_DNA"/>
</dbReference>
<dbReference type="Pfam" id="PF26607">
    <property type="entry name" value="DUF8189"/>
    <property type="match status" value="1"/>
</dbReference>
<keyword evidence="2" id="KW-1133">Transmembrane helix</keyword>
<keyword evidence="5" id="KW-1185">Reference proteome</keyword>
<dbReference type="OrthoDB" id="5147828at2759"/>
<reference evidence="4" key="1">
    <citation type="journal article" date="2021" name="Nat. Commun.">
        <title>Genetic determinants of endophytism in the Arabidopsis root mycobiome.</title>
        <authorList>
            <person name="Mesny F."/>
            <person name="Miyauchi S."/>
            <person name="Thiergart T."/>
            <person name="Pickel B."/>
            <person name="Atanasova L."/>
            <person name="Karlsson M."/>
            <person name="Huettel B."/>
            <person name="Barry K.W."/>
            <person name="Haridas S."/>
            <person name="Chen C."/>
            <person name="Bauer D."/>
            <person name="Andreopoulos W."/>
            <person name="Pangilinan J."/>
            <person name="LaButti K."/>
            <person name="Riley R."/>
            <person name="Lipzen A."/>
            <person name="Clum A."/>
            <person name="Drula E."/>
            <person name="Henrissat B."/>
            <person name="Kohler A."/>
            <person name="Grigoriev I.V."/>
            <person name="Martin F.M."/>
            <person name="Hacquard S."/>
        </authorList>
    </citation>
    <scope>NUCLEOTIDE SEQUENCE</scope>
    <source>
        <strain evidence="4">MPI-CAGE-CH-0235</strain>
    </source>
</reference>
<dbReference type="InterPro" id="IPR058502">
    <property type="entry name" value="PLL-like_beta-prop"/>
</dbReference>
<feature type="compositionally biased region" description="Polar residues" evidence="1">
    <location>
        <begin position="161"/>
        <end position="174"/>
    </location>
</feature>
<feature type="region of interest" description="Disordered" evidence="1">
    <location>
        <begin position="133"/>
        <end position="174"/>
    </location>
</feature>
<feature type="compositionally biased region" description="Polar residues" evidence="1">
    <location>
        <begin position="133"/>
        <end position="150"/>
    </location>
</feature>
<comment type="caution">
    <text evidence="4">The sequence shown here is derived from an EMBL/GenBank/DDBJ whole genome shotgun (WGS) entry which is preliminary data.</text>
</comment>
<dbReference type="Gene3D" id="2.120.10.70">
    <property type="entry name" value="Fucose-specific lectin"/>
    <property type="match status" value="1"/>
</dbReference>
<evidence type="ECO:0000256" key="2">
    <source>
        <dbReference type="SAM" id="Phobius"/>
    </source>
</evidence>